<dbReference type="Pfam" id="PF01852">
    <property type="entry name" value="START"/>
    <property type="match status" value="1"/>
</dbReference>
<gene>
    <name evidence="3" type="ORF">KP509_29G043900</name>
</gene>
<dbReference type="OrthoDB" id="1295045at2759"/>
<dbReference type="InterPro" id="IPR051213">
    <property type="entry name" value="START_lipid_transfer"/>
</dbReference>
<dbReference type="GO" id="GO:0008289">
    <property type="term" value="F:lipid binding"/>
    <property type="evidence" value="ECO:0007669"/>
    <property type="project" value="InterPro"/>
</dbReference>
<dbReference type="EMBL" id="CM035434">
    <property type="protein sequence ID" value="KAH7291958.1"/>
    <property type="molecule type" value="Genomic_DNA"/>
</dbReference>
<keyword evidence="1" id="KW-0472">Membrane</keyword>
<dbReference type="Gene3D" id="3.30.530.20">
    <property type="match status" value="1"/>
</dbReference>
<proteinExistence type="predicted"/>
<dbReference type="EMBL" id="CM035434">
    <property type="protein sequence ID" value="KAH7291959.1"/>
    <property type="molecule type" value="Genomic_DNA"/>
</dbReference>
<dbReference type="InterPro" id="IPR002913">
    <property type="entry name" value="START_lipid-bd_dom"/>
</dbReference>
<feature type="transmembrane region" description="Helical" evidence="1">
    <location>
        <begin position="34"/>
        <end position="52"/>
    </location>
</feature>
<evidence type="ECO:0000256" key="1">
    <source>
        <dbReference type="SAM" id="Phobius"/>
    </source>
</evidence>
<keyword evidence="4" id="KW-1185">Reference proteome</keyword>
<reference evidence="3" key="1">
    <citation type="submission" date="2021-08" db="EMBL/GenBank/DDBJ databases">
        <title>WGS assembly of Ceratopteris richardii.</title>
        <authorList>
            <person name="Marchant D.B."/>
            <person name="Chen G."/>
            <person name="Jenkins J."/>
            <person name="Shu S."/>
            <person name="Leebens-Mack J."/>
            <person name="Grimwood J."/>
            <person name="Schmutz J."/>
            <person name="Soltis P."/>
            <person name="Soltis D."/>
            <person name="Chen Z.-H."/>
        </authorList>
    </citation>
    <scope>NUCLEOTIDE SEQUENCE</scope>
    <source>
        <strain evidence="3">Whitten #5841</strain>
        <tissue evidence="3">Leaf</tissue>
    </source>
</reference>
<evidence type="ECO:0000313" key="3">
    <source>
        <dbReference type="EMBL" id="KAH7291959.1"/>
    </source>
</evidence>
<dbReference type="PANTHER" id="PTHR19308:SF39">
    <property type="entry name" value="PHOSPHATIDYLCHOLINE TRANSFER PROTEIN"/>
    <property type="match status" value="1"/>
</dbReference>
<dbReference type="InterPro" id="IPR023393">
    <property type="entry name" value="START-like_dom_sf"/>
</dbReference>
<comment type="caution">
    <text evidence="3">The sequence shown here is derived from an EMBL/GenBank/DDBJ whole genome shotgun (WGS) entry which is preliminary data.</text>
</comment>
<protein>
    <recommendedName>
        <fullName evidence="2">START domain-containing protein</fullName>
    </recommendedName>
</protein>
<dbReference type="PROSITE" id="PS50848">
    <property type="entry name" value="START"/>
    <property type="match status" value="1"/>
</dbReference>
<name>A0A8T2R6J5_CERRI</name>
<dbReference type="AlphaFoldDB" id="A0A8T2R6J5"/>
<keyword evidence="1" id="KW-1133">Transmembrane helix</keyword>
<keyword evidence="1" id="KW-0812">Transmembrane</keyword>
<dbReference type="PANTHER" id="PTHR19308">
    <property type="entry name" value="PHOSPHATIDYLCHOLINE TRANSFER PROTEIN"/>
    <property type="match status" value="1"/>
</dbReference>
<dbReference type="SUPFAM" id="SSF55961">
    <property type="entry name" value="Bet v1-like"/>
    <property type="match status" value="1"/>
</dbReference>
<organism evidence="3 4">
    <name type="scientific">Ceratopteris richardii</name>
    <name type="common">Triangle waterfern</name>
    <dbReference type="NCBI Taxonomy" id="49495"/>
    <lineage>
        <taxon>Eukaryota</taxon>
        <taxon>Viridiplantae</taxon>
        <taxon>Streptophyta</taxon>
        <taxon>Embryophyta</taxon>
        <taxon>Tracheophyta</taxon>
        <taxon>Polypodiopsida</taxon>
        <taxon>Polypodiidae</taxon>
        <taxon>Polypodiales</taxon>
        <taxon>Pteridineae</taxon>
        <taxon>Pteridaceae</taxon>
        <taxon>Parkerioideae</taxon>
        <taxon>Ceratopteris</taxon>
    </lineage>
</organism>
<sequence>MKGLDCMMNCTDKLLKAITDFQWSMEYLRSPFDIWVPLWTAVLLAILIGWMLGMKRPSINNIGFEELPRQRRLADVPDQGRSSGMLSKEFDMRSLANSAIQIDDLVTFYRKLHYKDGGPRWEFMLERSIPGMTYQAWRRDPQHGPTEYRTQHVFKNVTPIMMKDFFWDDEHRHEWDSLIRSARCIEGCFETGENVSHWIKKFPFFVSDRDYVLGRRIFECEDIFYCITKAVPSDNVPLEKRLRRVSVYSSCWSIQAVESPDTGQKTDCEVIFIHSEDLLIQRDLAKLGVRRAMWPLVKRMEPGLRKYEAFRKASSTLSLSASLAQIITRISSSVLEESDHSGGLRQREGRKEEMKKGHASAWKWIAIGGAVAMAFHFGKGPVGKVFLLGLSRNLRR</sequence>
<dbReference type="GO" id="GO:0005737">
    <property type="term" value="C:cytoplasm"/>
    <property type="evidence" value="ECO:0007669"/>
    <property type="project" value="UniProtKB-ARBA"/>
</dbReference>
<evidence type="ECO:0000313" key="4">
    <source>
        <dbReference type="Proteomes" id="UP000825935"/>
    </source>
</evidence>
<dbReference type="Proteomes" id="UP000825935">
    <property type="component" value="Chromosome 29"/>
</dbReference>
<evidence type="ECO:0000259" key="2">
    <source>
        <dbReference type="PROSITE" id="PS50848"/>
    </source>
</evidence>
<accession>A0A8T2R6J5</accession>
<feature type="domain" description="START" evidence="2">
    <location>
        <begin position="119"/>
        <end position="309"/>
    </location>
</feature>